<keyword evidence="1 2" id="KW-0694">RNA-binding</keyword>
<dbReference type="Proteomes" id="UP001497525">
    <property type="component" value="Unassembled WGS sequence"/>
</dbReference>
<proteinExistence type="predicted"/>
<dbReference type="GO" id="GO:0006406">
    <property type="term" value="P:mRNA export from nucleus"/>
    <property type="evidence" value="ECO:0007669"/>
    <property type="project" value="TreeGrafter"/>
</dbReference>
<evidence type="ECO:0000313" key="5">
    <source>
        <dbReference type="EMBL" id="CAL5136134.1"/>
    </source>
</evidence>
<dbReference type="SMART" id="SM00360">
    <property type="entry name" value="RRM"/>
    <property type="match status" value="1"/>
</dbReference>
<dbReference type="GO" id="GO:0003729">
    <property type="term" value="F:mRNA binding"/>
    <property type="evidence" value="ECO:0007669"/>
    <property type="project" value="TreeGrafter"/>
</dbReference>
<gene>
    <name evidence="5" type="ORF">CDAUBV1_LOCUS10216</name>
</gene>
<dbReference type="PANTHER" id="PTHR19965">
    <property type="entry name" value="RNA AND EXPORT FACTOR BINDING PROTEIN"/>
    <property type="match status" value="1"/>
</dbReference>
<dbReference type="Pfam" id="PF00076">
    <property type="entry name" value="RRM_1"/>
    <property type="match status" value="1"/>
</dbReference>
<evidence type="ECO:0000256" key="3">
    <source>
        <dbReference type="SAM" id="MobiDB-lite"/>
    </source>
</evidence>
<dbReference type="InterPro" id="IPR000504">
    <property type="entry name" value="RRM_dom"/>
</dbReference>
<dbReference type="InterPro" id="IPR034784">
    <property type="entry name" value="PDIP3_RRM"/>
</dbReference>
<dbReference type="InterPro" id="IPR051229">
    <property type="entry name" value="ALYREF_mRNA_export"/>
</dbReference>
<dbReference type="Gene3D" id="3.30.70.330">
    <property type="match status" value="1"/>
</dbReference>
<feature type="domain" description="RRM" evidence="4">
    <location>
        <begin position="171"/>
        <end position="242"/>
    </location>
</feature>
<evidence type="ECO:0000256" key="2">
    <source>
        <dbReference type="PROSITE-ProRule" id="PRU00176"/>
    </source>
</evidence>
<dbReference type="AlphaFoldDB" id="A0AAV2TGB4"/>
<evidence type="ECO:0000259" key="4">
    <source>
        <dbReference type="PROSITE" id="PS50102"/>
    </source>
</evidence>
<dbReference type="EMBL" id="CAXLJL010000290">
    <property type="protein sequence ID" value="CAL5136134.1"/>
    <property type="molecule type" value="Genomic_DNA"/>
</dbReference>
<accession>A0AAV2TGB4</accession>
<dbReference type="PROSITE" id="PS50102">
    <property type="entry name" value="RRM"/>
    <property type="match status" value="1"/>
</dbReference>
<dbReference type="SUPFAM" id="SSF54928">
    <property type="entry name" value="RNA-binding domain, RBD"/>
    <property type="match status" value="1"/>
</dbReference>
<evidence type="ECO:0000313" key="6">
    <source>
        <dbReference type="Proteomes" id="UP001497525"/>
    </source>
</evidence>
<dbReference type="PANTHER" id="PTHR19965:SF82">
    <property type="entry name" value="THO COMPLEX SUBUNIT 4"/>
    <property type="match status" value="1"/>
</dbReference>
<protein>
    <recommendedName>
        <fullName evidence="4">RRM domain-containing protein</fullName>
    </recommendedName>
</protein>
<organism evidence="5 6">
    <name type="scientific">Calicophoron daubneyi</name>
    <name type="common">Rumen fluke</name>
    <name type="synonym">Paramphistomum daubneyi</name>
    <dbReference type="NCBI Taxonomy" id="300641"/>
    <lineage>
        <taxon>Eukaryota</taxon>
        <taxon>Metazoa</taxon>
        <taxon>Spiralia</taxon>
        <taxon>Lophotrochozoa</taxon>
        <taxon>Platyhelminthes</taxon>
        <taxon>Trematoda</taxon>
        <taxon>Digenea</taxon>
        <taxon>Plagiorchiida</taxon>
        <taxon>Pronocephalata</taxon>
        <taxon>Paramphistomoidea</taxon>
        <taxon>Paramphistomidae</taxon>
        <taxon>Calicophoron</taxon>
    </lineage>
</organism>
<dbReference type="CDD" id="cd12681">
    <property type="entry name" value="RRM_SKAR"/>
    <property type="match status" value="1"/>
</dbReference>
<dbReference type="InterPro" id="IPR012677">
    <property type="entry name" value="Nucleotide-bd_a/b_plait_sf"/>
</dbReference>
<comment type="caution">
    <text evidence="5">The sequence shown here is derived from an EMBL/GenBank/DDBJ whole genome shotgun (WGS) entry which is preliminary data.</text>
</comment>
<sequence>MSATFEKRLRTKPVKSRLGNFVSRKSDGGVDLREKLNSTLHSLDARSILRNRRRTRASRDARNILRRKGRLPVRPNPVPFMIPIRTIPNDRYNSTRINRIRTNAGILNNFYAWNRSRRIPDLLSLPTVLPNSENLLQRAVVPGGLFSDLASPNLITCIPSSGTTVSPIQGYRVEVRNLQSSVTLDDVFELFSSIGALRLCKLIRPGQAEVIFNEPSDAKEAVRRYNGRELDNRPMQVTLVTPVDGTTSDASGSARFGARLGPSVGRVPNTGKNVMPPTPKQLNLASVSAAPIEIDMDVVRKALFNVSTPGAVGPRRPVDFNVSLR</sequence>
<name>A0AAV2TGB4_CALDB</name>
<evidence type="ECO:0000256" key="1">
    <source>
        <dbReference type="ARBA" id="ARBA00022884"/>
    </source>
</evidence>
<feature type="region of interest" description="Disordered" evidence="3">
    <location>
        <begin position="243"/>
        <end position="277"/>
    </location>
</feature>
<dbReference type="GO" id="GO:0005634">
    <property type="term" value="C:nucleus"/>
    <property type="evidence" value="ECO:0007669"/>
    <property type="project" value="TreeGrafter"/>
</dbReference>
<reference evidence="5" key="1">
    <citation type="submission" date="2024-06" db="EMBL/GenBank/DDBJ databases">
        <authorList>
            <person name="Liu X."/>
            <person name="Lenzi L."/>
            <person name="Haldenby T S."/>
            <person name="Uol C."/>
        </authorList>
    </citation>
    <scope>NUCLEOTIDE SEQUENCE</scope>
</reference>
<dbReference type="InterPro" id="IPR035979">
    <property type="entry name" value="RBD_domain_sf"/>
</dbReference>